<protein>
    <submittedName>
        <fullName evidence="2">Multiubiquitin domain-containing protein</fullName>
    </submittedName>
</protein>
<dbReference type="InterPro" id="IPR027802">
    <property type="entry name" value="Multi-ubiquitin_dom"/>
</dbReference>
<name>A0ABR8ERW1_NOSLI</name>
<proteinExistence type="predicted"/>
<dbReference type="Pfam" id="PF14452">
    <property type="entry name" value="Multi_ubiq"/>
    <property type="match status" value="1"/>
</dbReference>
<dbReference type="EMBL" id="JACJTE010000006">
    <property type="protein sequence ID" value="MBD2560675.1"/>
    <property type="molecule type" value="Genomic_DNA"/>
</dbReference>
<evidence type="ECO:0000313" key="3">
    <source>
        <dbReference type="Proteomes" id="UP000604661"/>
    </source>
</evidence>
<sequence>MNEKEHKHDVGHSKVRVHIDRKQYESPNPTTGSALYVLGHVPHGFELFQEVEGKQEDKVIPNDGNEIHLKEDEHFYSTKEFKIIVNGRPKEVTSKELSFTEIVSLAFSNPPTGENILFTVTYEKGKGSRPEGTLVEGQSVHIKNGMIFNVTATDKS</sequence>
<feature type="domain" description="Multi-ubiquitin" evidence="1">
    <location>
        <begin position="81"/>
        <end position="154"/>
    </location>
</feature>
<dbReference type="Proteomes" id="UP000604661">
    <property type="component" value="Unassembled WGS sequence"/>
</dbReference>
<evidence type="ECO:0000259" key="1">
    <source>
        <dbReference type="Pfam" id="PF14452"/>
    </source>
</evidence>
<accession>A0ABR8ERW1</accession>
<organism evidence="2 3">
    <name type="scientific">Nostoc linckia FACHB-391</name>
    <dbReference type="NCBI Taxonomy" id="2692906"/>
    <lineage>
        <taxon>Bacteria</taxon>
        <taxon>Bacillati</taxon>
        <taxon>Cyanobacteriota</taxon>
        <taxon>Cyanophyceae</taxon>
        <taxon>Nostocales</taxon>
        <taxon>Nostocaceae</taxon>
        <taxon>Nostoc</taxon>
    </lineage>
</organism>
<gene>
    <name evidence="2" type="ORF">H6G95_08595</name>
</gene>
<evidence type="ECO:0000313" key="2">
    <source>
        <dbReference type="EMBL" id="MBD2560675.1"/>
    </source>
</evidence>
<reference evidence="2 3" key="1">
    <citation type="journal article" date="2020" name="ISME J.">
        <title>Comparative genomics reveals insights into cyanobacterial evolution and habitat adaptation.</title>
        <authorList>
            <person name="Chen M.Y."/>
            <person name="Teng W.K."/>
            <person name="Zhao L."/>
            <person name="Hu C.X."/>
            <person name="Zhou Y.K."/>
            <person name="Han B.P."/>
            <person name="Song L.R."/>
            <person name="Shu W.S."/>
        </authorList>
    </citation>
    <scope>NUCLEOTIDE SEQUENCE [LARGE SCALE GENOMIC DNA]</scope>
    <source>
        <strain evidence="2 3">FACHB-391</strain>
    </source>
</reference>
<comment type="caution">
    <text evidence="2">The sequence shown here is derived from an EMBL/GenBank/DDBJ whole genome shotgun (WGS) entry which is preliminary data.</text>
</comment>
<keyword evidence="3" id="KW-1185">Reference proteome</keyword>